<evidence type="ECO:0000256" key="6">
    <source>
        <dbReference type="SAM" id="Phobius"/>
    </source>
</evidence>
<keyword evidence="2" id="KW-1003">Cell membrane</keyword>
<feature type="transmembrane region" description="Helical" evidence="6">
    <location>
        <begin position="194"/>
        <end position="213"/>
    </location>
</feature>
<proteinExistence type="predicted"/>
<comment type="caution">
    <text evidence="8">The sequence shown here is derived from an EMBL/GenBank/DDBJ whole genome shotgun (WGS) entry which is preliminary data.</text>
</comment>
<dbReference type="RefSeq" id="WP_344737307.1">
    <property type="nucleotide sequence ID" value="NZ_BAAAYU010000005.1"/>
</dbReference>
<accession>A0ABP7AHM5</accession>
<dbReference type="EMBL" id="BAAAYU010000005">
    <property type="protein sequence ID" value="GAA3632572.1"/>
    <property type="molecule type" value="Genomic_DNA"/>
</dbReference>
<keyword evidence="3 6" id="KW-0812">Transmembrane</keyword>
<feature type="transmembrane region" description="Helical" evidence="6">
    <location>
        <begin position="109"/>
        <end position="133"/>
    </location>
</feature>
<evidence type="ECO:0000256" key="4">
    <source>
        <dbReference type="ARBA" id="ARBA00022989"/>
    </source>
</evidence>
<evidence type="ECO:0000256" key="1">
    <source>
        <dbReference type="ARBA" id="ARBA00004651"/>
    </source>
</evidence>
<evidence type="ECO:0000313" key="9">
    <source>
        <dbReference type="Proteomes" id="UP001501697"/>
    </source>
</evidence>
<feature type="transmembrane region" description="Helical" evidence="6">
    <location>
        <begin position="14"/>
        <end position="37"/>
    </location>
</feature>
<reference evidence="9" key="1">
    <citation type="journal article" date="2019" name="Int. J. Syst. Evol. Microbiol.">
        <title>The Global Catalogue of Microorganisms (GCM) 10K type strain sequencing project: providing services to taxonomists for standard genome sequencing and annotation.</title>
        <authorList>
            <consortium name="The Broad Institute Genomics Platform"/>
            <consortium name="The Broad Institute Genome Sequencing Center for Infectious Disease"/>
            <person name="Wu L."/>
            <person name="Ma J."/>
        </authorList>
    </citation>
    <scope>NUCLEOTIDE SEQUENCE [LARGE SCALE GENOMIC DNA]</scope>
    <source>
        <strain evidence="9">JCM 16544</strain>
    </source>
</reference>
<keyword evidence="9" id="KW-1185">Reference proteome</keyword>
<feature type="transmembrane region" description="Helical" evidence="6">
    <location>
        <begin position="49"/>
        <end position="70"/>
    </location>
</feature>
<evidence type="ECO:0000256" key="5">
    <source>
        <dbReference type="ARBA" id="ARBA00023136"/>
    </source>
</evidence>
<keyword evidence="5 6" id="KW-0472">Membrane</keyword>
<dbReference type="Pfam" id="PF02687">
    <property type="entry name" value="FtsX"/>
    <property type="match status" value="1"/>
</dbReference>
<feature type="transmembrane region" description="Helical" evidence="6">
    <location>
        <begin position="82"/>
        <end position="102"/>
    </location>
</feature>
<evidence type="ECO:0000256" key="3">
    <source>
        <dbReference type="ARBA" id="ARBA00022692"/>
    </source>
</evidence>
<feature type="transmembrane region" description="Helical" evidence="6">
    <location>
        <begin position="313"/>
        <end position="336"/>
    </location>
</feature>
<feature type="transmembrane region" description="Helical" evidence="6">
    <location>
        <begin position="153"/>
        <end position="174"/>
    </location>
</feature>
<name>A0ABP7AHM5_9MICO</name>
<dbReference type="Proteomes" id="UP001501697">
    <property type="component" value="Unassembled WGS sequence"/>
</dbReference>
<feature type="transmembrane region" description="Helical" evidence="6">
    <location>
        <begin position="397"/>
        <end position="421"/>
    </location>
</feature>
<feature type="transmembrane region" description="Helical" evidence="6">
    <location>
        <begin position="357"/>
        <end position="385"/>
    </location>
</feature>
<dbReference type="InterPro" id="IPR003838">
    <property type="entry name" value="ABC3_permease_C"/>
</dbReference>
<organism evidence="8 9">
    <name type="scientific">Microbacterium awajiense</name>
    <dbReference type="NCBI Taxonomy" id="415214"/>
    <lineage>
        <taxon>Bacteria</taxon>
        <taxon>Bacillati</taxon>
        <taxon>Actinomycetota</taxon>
        <taxon>Actinomycetes</taxon>
        <taxon>Micrococcales</taxon>
        <taxon>Microbacteriaceae</taxon>
        <taxon>Microbacterium</taxon>
    </lineage>
</organism>
<evidence type="ECO:0000256" key="2">
    <source>
        <dbReference type="ARBA" id="ARBA00022475"/>
    </source>
</evidence>
<protein>
    <recommendedName>
        <fullName evidence="7">ABC3 transporter permease C-terminal domain-containing protein</fullName>
    </recommendedName>
</protein>
<evidence type="ECO:0000259" key="7">
    <source>
        <dbReference type="Pfam" id="PF02687"/>
    </source>
</evidence>
<feature type="domain" description="ABC3 transporter permease C-terminal" evidence="7">
    <location>
        <begin position="57"/>
        <end position="178"/>
    </location>
</feature>
<comment type="subcellular location">
    <subcellularLocation>
        <location evidence="1">Cell membrane</location>
        <topology evidence="1">Multi-pass membrane protein</topology>
    </subcellularLocation>
</comment>
<feature type="transmembrane region" description="Helical" evidence="6">
    <location>
        <begin position="278"/>
        <end position="301"/>
    </location>
</feature>
<sequence>MLRLICADLRDARFVWLAAFAVAAVAAVAVSVPAVLLASAERSPDRGGLALFSLAGFTVALTAVAALAVLTTVLRLTVTVRAAAISLWAAIGLSPAAVRAVIATEVLAVSVLGAVAGALVGVVVAPGFVAYGLTGTVGLTPVEPRADAVTAGWSALAVVLICVPCAIAAGRRAARLSPLIAIRRDTEPPPRAGWRRPATALALVALVASMIAALRDRQAGSQLLLIGPLLAGAVAAAGPVIVAPFERAWSRPLTRWTAAAALGRASAVFGPRRDDATVSAAVVAIGLPTGLLAGAHTLSALSGGSAAGTAPAVALLVGGPTVLAAAAAAVAAAMGAAARGREQAAVRAAGADERTTLAAAAIETAVHGVTAAAAVGLVLVVAAVAESVALGSAVAGVGPAALVVATGGVLIATVGASALVVRRGIRRPVPDVLAVR</sequence>
<evidence type="ECO:0000313" key="8">
    <source>
        <dbReference type="EMBL" id="GAA3632572.1"/>
    </source>
</evidence>
<gene>
    <name evidence="8" type="ORF">GCM10022200_14380</name>
</gene>
<feature type="transmembrane region" description="Helical" evidence="6">
    <location>
        <begin position="225"/>
        <end position="245"/>
    </location>
</feature>
<keyword evidence="4 6" id="KW-1133">Transmembrane helix</keyword>